<reference evidence="1 2" key="1">
    <citation type="submission" date="2024-10" db="EMBL/GenBank/DDBJ databases">
        <title>The Natural Products Discovery Center: Release of the First 8490 Sequenced Strains for Exploring Actinobacteria Biosynthetic Diversity.</title>
        <authorList>
            <person name="Kalkreuter E."/>
            <person name="Kautsar S.A."/>
            <person name="Yang D."/>
            <person name="Bader C.D."/>
            <person name="Teijaro C.N."/>
            <person name="Fluegel L."/>
            <person name="Davis C.M."/>
            <person name="Simpson J.R."/>
            <person name="Lauterbach L."/>
            <person name="Steele A.D."/>
            <person name="Gui C."/>
            <person name="Meng S."/>
            <person name="Li G."/>
            <person name="Viehrig K."/>
            <person name="Ye F."/>
            <person name="Su P."/>
            <person name="Kiefer A.F."/>
            <person name="Nichols A."/>
            <person name="Cepeda A.J."/>
            <person name="Yan W."/>
            <person name="Fan B."/>
            <person name="Jiang Y."/>
            <person name="Adhikari A."/>
            <person name="Zheng C.-J."/>
            <person name="Schuster L."/>
            <person name="Cowan T.M."/>
            <person name="Smanski M.J."/>
            <person name="Chevrette M.G."/>
            <person name="De Carvalho L.P.S."/>
            <person name="Shen B."/>
        </authorList>
    </citation>
    <scope>NUCLEOTIDE SEQUENCE [LARGE SCALE GENOMIC DNA]</scope>
    <source>
        <strain evidence="1 2">NPDC089932</strain>
    </source>
</reference>
<gene>
    <name evidence="1" type="ORF">ACIP2Z_39115</name>
</gene>
<proteinExistence type="predicted"/>
<evidence type="ECO:0000313" key="2">
    <source>
        <dbReference type="Proteomes" id="UP001617511"/>
    </source>
</evidence>
<keyword evidence="2" id="KW-1185">Reference proteome</keyword>
<dbReference type="RefSeq" id="WP_402076296.1">
    <property type="nucleotide sequence ID" value="NZ_JBIVGG010000022.1"/>
</dbReference>
<organism evidence="1 2">
    <name type="scientific">Streptomyces iakyrus</name>
    <dbReference type="NCBI Taxonomy" id="68219"/>
    <lineage>
        <taxon>Bacteria</taxon>
        <taxon>Bacillati</taxon>
        <taxon>Actinomycetota</taxon>
        <taxon>Actinomycetes</taxon>
        <taxon>Kitasatosporales</taxon>
        <taxon>Streptomycetaceae</taxon>
        <taxon>Streptomyces</taxon>
    </lineage>
</organism>
<accession>A0ABW8FSE6</accession>
<comment type="caution">
    <text evidence="1">The sequence shown here is derived from an EMBL/GenBank/DDBJ whole genome shotgun (WGS) entry which is preliminary data.</text>
</comment>
<dbReference type="EMBL" id="JBIVGG010000022">
    <property type="protein sequence ID" value="MFJ4084942.1"/>
    <property type="molecule type" value="Genomic_DNA"/>
</dbReference>
<sequence>MRRRLWAARGRETYVPLKPSKRARRAPKGSGPGWIADVFEGALEGLLDFLFSWGRR</sequence>
<evidence type="ECO:0000313" key="1">
    <source>
        <dbReference type="EMBL" id="MFJ4084942.1"/>
    </source>
</evidence>
<protein>
    <recommendedName>
        <fullName evidence="3">Transposase</fullName>
    </recommendedName>
</protein>
<name>A0ABW8FSE6_9ACTN</name>
<dbReference type="Proteomes" id="UP001617511">
    <property type="component" value="Unassembled WGS sequence"/>
</dbReference>
<evidence type="ECO:0008006" key="3">
    <source>
        <dbReference type="Google" id="ProtNLM"/>
    </source>
</evidence>